<accession>A0A256GQX1</accession>
<reference evidence="1 2" key="1">
    <citation type="submission" date="2017-07" db="EMBL/GenBank/DDBJ databases">
        <title>Draft genome of Ochrobactrum lupini type strain LUP21.</title>
        <authorList>
            <person name="Krzyzanowska D.M."/>
            <person name="Jafra S."/>
        </authorList>
    </citation>
    <scope>NUCLEOTIDE SEQUENCE [LARGE SCALE GENOMIC DNA]</scope>
    <source>
        <strain evidence="1 2">LUP21</strain>
    </source>
</reference>
<organism evidence="1 2">
    <name type="scientific">Brucella lupini</name>
    <dbReference type="NCBI Taxonomy" id="255457"/>
    <lineage>
        <taxon>Bacteria</taxon>
        <taxon>Pseudomonadati</taxon>
        <taxon>Pseudomonadota</taxon>
        <taxon>Alphaproteobacteria</taxon>
        <taxon>Hyphomicrobiales</taxon>
        <taxon>Brucellaceae</taxon>
        <taxon>Brucella/Ochrobactrum group</taxon>
        <taxon>Brucella</taxon>
    </lineage>
</organism>
<sequence length="44" mass="5210">MHHAANSAILPTRWISKHVAEKWKPVFRNRHAPENKQLKRIAKI</sequence>
<name>A0A256GQX1_9HYPH</name>
<comment type="caution">
    <text evidence="1">The sequence shown here is derived from an EMBL/GenBank/DDBJ whole genome shotgun (WGS) entry which is preliminary data.</text>
</comment>
<proteinExistence type="predicted"/>
<protein>
    <submittedName>
        <fullName evidence="1">Uncharacterized protein</fullName>
    </submittedName>
</protein>
<gene>
    <name evidence="1" type="ORF">CES86_2137</name>
</gene>
<dbReference type="AlphaFoldDB" id="A0A256GQX1"/>
<evidence type="ECO:0000313" key="1">
    <source>
        <dbReference type="EMBL" id="OYR29574.1"/>
    </source>
</evidence>
<dbReference type="EMBL" id="NNRN01000046">
    <property type="protein sequence ID" value="OYR29574.1"/>
    <property type="molecule type" value="Genomic_DNA"/>
</dbReference>
<evidence type="ECO:0000313" key="2">
    <source>
        <dbReference type="Proteomes" id="UP000216363"/>
    </source>
</evidence>
<dbReference type="Proteomes" id="UP000216363">
    <property type="component" value="Unassembled WGS sequence"/>
</dbReference>